<dbReference type="SUPFAM" id="SSF52540">
    <property type="entry name" value="P-loop containing nucleoside triphosphate hydrolases"/>
    <property type="match status" value="1"/>
</dbReference>
<keyword evidence="11" id="KW-1185">Reference proteome</keyword>
<dbReference type="InterPro" id="IPR003439">
    <property type="entry name" value="ABC_transporter-like_ATP-bd"/>
</dbReference>
<name>A0A2W0H346_9BACI</name>
<evidence type="ECO:0000313" key="10">
    <source>
        <dbReference type="EMBL" id="PYZ95627.1"/>
    </source>
</evidence>
<evidence type="ECO:0000256" key="2">
    <source>
        <dbReference type="ARBA" id="ARBA00005417"/>
    </source>
</evidence>
<evidence type="ECO:0000256" key="1">
    <source>
        <dbReference type="ARBA" id="ARBA00004202"/>
    </source>
</evidence>
<dbReference type="PANTHER" id="PTHR43553:SF24">
    <property type="entry name" value="ENERGY-COUPLING FACTOR TRANSPORTER ATP-BINDING PROTEIN ECFA1"/>
    <property type="match status" value="1"/>
</dbReference>
<keyword evidence="7" id="KW-1278">Translocase</keyword>
<dbReference type="GO" id="GO:0042626">
    <property type="term" value="F:ATPase-coupled transmembrane transporter activity"/>
    <property type="evidence" value="ECO:0007669"/>
    <property type="project" value="TreeGrafter"/>
</dbReference>
<proteinExistence type="inferred from homology"/>
<evidence type="ECO:0000256" key="5">
    <source>
        <dbReference type="ARBA" id="ARBA00022741"/>
    </source>
</evidence>
<keyword evidence="5" id="KW-0547">Nucleotide-binding</keyword>
<evidence type="ECO:0000313" key="11">
    <source>
        <dbReference type="Proteomes" id="UP000248066"/>
    </source>
</evidence>
<feature type="domain" description="ABC transporter" evidence="9">
    <location>
        <begin position="7"/>
        <end position="242"/>
    </location>
</feature>
<dbReference type="FunFam" id="3.40.50.300:FF:000224">
    <property type="entry name" value="Energy-coupling factor transporter ATP-binding protein EcfA"/>
    <property type="match status" value="1"/>
</dbReference>
<dbReference type="PROSITE" id="PS00211">
    <property type="entry name" value="ABC_TRANSPORTER_1"/>
    <property type="match status" value="1"/>
</dbReference>
<dbReference type="Gene3D" id="3.40.50.300">
    <property type="entry name" value="P-loop containing nucleotide triphosphate hydrolases"/>
    <property type="match status" value="1"/>
</dbReference>
<evidence type="ECO:0000256" key="4">
    <source>
        <dbReference type="ARBA" id="ARBA00022475"/>
    </source>
</evidence>
<dbReference type="InterPro" id="IPR003593">
    <property type="entry name" value="AAA+_ATPase"/>
</dbReference>
<keyword evidence="4" id="KW-1003">Cell membrane</keyword>
<keyword evidence="8" id="KW-0472">Membrane</keyword>
<dbReference type="PANTHER" id="PTHR43553">
    <property type="entry name" value="HEAVY METAL TRANSPORTER"/>
    <property type="match status" value="1"/>
</dbReference>
<keyword evidence="6" id="KW-0067">ATP-binding</keyword>
<protein>
    <submittedName>
        <fullName evidence="10">Energy-coupling factor transporter ATPase</fullName>
    </submittedName>
</protein>
<dbReference type="InterPro" id="IPR015856">
    <property type="entry name" value="ABC_transpr_CbiO/EcfA_su"/>
</dbReference>
<dbReference type="InterPro" id="IPR030947">
    <property type="entry name" value="EcfA_1"/>
</dbReference>
<dbReference type="InterPro" id="IPR050095">
    <property type="entry name" value="ECF_ABC_transporter_ATP-bd"/>
</dbReference>
<reference evidence="10 11" key="1">
    <citation type="submission" date="2017-10" db="EMBL/GenBank/DDBJ databases">
        <title>Bacillus sp. nov., a halophilic bacterium isolated from a Yangshapao Lake.</title>
        <authorList>
            <person name="Wang H."/>
        </authorList>
    </citation>
    <scope>NUCLEOTIDE SEQUENCE [LARGE SCALE GENOMIC DNA]</scope>
    <source>
        <strain evidence="10 11">YSP-3</strain>
    </source>
</reference>
<dbReference type="InterPro" id="IPR027417">
    <property type="entry name" value="P-loop_NTPase"/>
</dbReference>
<dbReference type="OrthoDB" id="9784332at2"/>
<organism evidence="10 11">
    <name type="scientific">Alteribacter lacisalsi</name>
    <dbReference type="NCBI Taxonomy" id="2045244"/>
    <lineage>
        <taxon>Bacteria</taxon>
        <taxon>Bacillati</taxon>
        <taxon>Bacillota</taxon>
        <taxon>Bacilli</taxon>
        <taxon>Bacillales</taxon>
        <taxon>Bacillaceae</taxon>
        <taxon>Alteribacter</taxon>
    </lineage>
</organism>
<dbReference type="Pfam" id="PF00005">
    <property type="entry name" value="ABC_tran"/>
    <property type="match status" value="1"/>
</dbReference>
<evidence type="ECO:0000256" key="8">
    <source>
        <dbReference type="ARBA" id="ARBA00023136"/>
    </source>
</evidence>
<dbReference type="GO" id="GO:0005524">
    <property type="term" value="F:ATP binding"/>
    <property type="evidence" value="ECO:0007669"/>
    <property type="project" value="UniProtKB-KW"/>
</dbReference>
<evidence type="ECO:0000256" key="3">
    <source>
        <dbReference type="ARBA" id="ARBA00022448"/>
    </source>
</evidence>
<keyword evidence="3" id="KW-0813">Transport</keyword>
<comment type="caution">
    <text evidence="10">The sequence shown here is derived from an EMBL/GenBank/DDBJ whole genome shotgun (WGS) entry which is preliminary data.</text>
</comment>
<comment type="subcellular location">
    <subcellularLocation>
        <location evidence="1">Cell membrane</location>
        <topology evidence="1">Peripheral membrane protein</topology>
    </subcellularLocation>
</comment>
<dbReference type="PROSITE" id="PS50893">
    <property type="entry name" value="ABC_TRANSPORTER_2"/>
    <property type="match status" value="1"/>
</dbReference>
<evidence type="ECO:0000256" key="6">
    <source>
        <dbReference type="ARBA" id="ARBA00022840"/>
    </source>
</evidence>
<dbReference type="SMART" id="SM00382">
    <property type="entry name" value="AAA"/>
    <property type="match status" value="1"/>
</dbReference>
<sequence>MGEETAVQVRNASFRYYDDSAPVLTDVSLSVSRSEWLAVTGHNGSGKSTLARLMNGLLLPQKGDVLIRSLNTKSQADTAAIRKTVGMVFQNPDNQIVAPTVQDDVAFGLENNGVPADEMEERVASAIVQAGLTGFEEEEPHNLSGGQKQRVAIAGVLALRPDIIILDEATSMLDPSGKKEVLELTARLRETEKVTVISITHDLEEVFYADRMIVMKDGVITAEGIPKDVFQNRAVLDQAGLEQPFSVQLRAELESQGVALSEDAVTEKAMVEALCTLKRKT</sequence>
<dbReference type="CDD" id="cd03225">
    <property type="entry name" value="ABC_cobalt_CbiO_domain1"/>
    <property type="match status" value="1"/>
</dbReference>
<dbReference type="Proteomes" id="UP000248066">
    <property type="component" value="Unassembled WGS sequence"/>
</dbReference>
<dbReference type="GO" id="GO:0015087">
    <property type="term" value="F:cobalt ion transmembrane transporter activity"/>
    <property type="evidence" value="ECO:0007669"/>
    <property type="project" value="UniProtKB-ARBA"/>
</dbReference>
<dbReference type="RefSeq" id="WP_110521750.1">
    <property type="nucleotide sequence ID" value="NZ_PDOF01000004.1"/>
</dbReference>
<evidence type="ECO:0000256" key="7">
    <source>
        <dbReference type="ARBA" id="ARBA00022967"/>
    </source>
</evidence>
<dbReference type="GO" id="GO:0043190">
    <property type="term" value="C:ATP-binding cassette (ABC) transporter complex"/>
    <property type="evidence" value="ECO:0007669"/>
    <property type="project" value="TreeGrafter"/>
</dbReference>
<evidence type="ECO:0000259" key="9">
    <source>
        <dbReference type="PROSITE" id="PS50893"/>
    </source>
</evidence>
<dbReference type="InterPro" id="IPR017871">
    <property type="entry name" value="ABC_transporter-like_CS"/>
</dbReference>
<accession>A0A2W0H346</accession>
<dbReference type="NCBIfam" id="TIGR04520">
    <property type="entry name" value="ECF_ATPase_1"/>
    <property type="match status" value="1"/>
</dbReference>
<gene>
    <name evidence="10" type="ORF">CR205_19120</name>
</gene>
<dbReference type="AlphaFoldDB" id="A0A2W0H346"/>
<dbReference type="EMBL" id="PDOF01000004">
    <property type="protein sequence ID" value="PYZ95627.1"/>
    <property type="molecule type" value="Genomic_DNA"/>
</dbReference>
<comment type="similarity">
    <text evidence="2">Belongs to the ABC transporter superfamily.</text>
</comment>
<dbReference type="GO" id="GO:0016887">
    <property type="term" value="F:ATP hydrolysis activity"/>
    <property type="evidence" value="ECO:0007669"/>
    <property type="project" value="InterPro"/>
</dbReference>
<dbReference type="NCBIfam" id="NF010167">
    <property type="entry name" value="PRK13648.1"/>
    <property type="match status" value="1"/>
</dbReference>